<evidence type="ECO:0000256" key="2">
    <source>
        <dbReference type="PROSITE-ProRule" id="PRU01122"/>
    </source>
</evidence>
<dbReference type="PANTHER" id="PTHR10046">
    <property type="entry name" value="ATP DEPENDENT LON PROTEASE FAMILY MEMBER"/>
    <property type="match status" value="1"/>
</dbReference>
<comment type="similarity">
    <text evidence="2">Belongs to the peptidase S16 family.</text>
</comment>
<dbReference type="EMBL" id="LR217735">
    <property type="protein sequence ID" value="VFP87893.1"/>
    <property type="molecule type" value="Genomic_DNA"/>
</dbReference>
<dbReference type="InterPro" id="IPR014721">
    <property type="entry name" value="Ribsml_uS5_D2-typ_fold_subgr"/>
</dbReference>
<dbReference type="GO" id="GO:0004176">
    <property type="term" value="F:ATP-dependent peptidase activity"/>
    <property type="evidence" value="ECO:0007669"/>
    <property type="project" value="UniProtKB-UniRule"/>
</dbReference>
<keyword evidence="2" id="KW-0720">Serine protease</keyword>
<dbReference type="GO" id="GO:0030163">
    <property type="term" value="P:protein catabolic process"/>
    <property type="evidence" value="ECO:0007669"/>
    <property type="project" value="InterPro"/>
</dbReference>
<dbReference type="Proteomes" id="UP000294392">
    <property type="component" value="Chromosome"/>
</dbReference>
<dbReference type="RefSeq" id="WP_232037592.1">
    <property type="nucleotide sequence ID" value="NZ_LR217735.1"/>
</dbReference>
<evidence type="ECO:0000256" key="1">
    <source>
        <dbReference type="ARBA" id="ARBA00022670"/>
    </source>
</evidence>
<sequence length="590" mass="66962">MMILKNDPLEWNILQTSIERFQHLFLKNPIVHADYFRIIQARLYNGLDLLSKTMALEPIMLIKSPESSIYFTLLQKILSEMKERTENKTKILYGGRYEIMKHTVEWYPANTIQDNFATYGGVHQADWIENNNLFGCVRIYKNQVSLSPGLVHHANGGFLILSLRTVLEQPLMWFRLKQILTCKKYEWHSSDYSKPLPLDIPSMPMSFRLLLIGGREALEDFKNLECALTNTSLYGEFEDTIALSDDIAFINWRMWVRSVADSMKCPPADYNFWPVLIHEGMRWTGDQGLLPLDLDWIRHQLQEALSYCSDGVINGDHLRKAIKMRAWREGLIVEKILNNIEQKQIQIDTKGEVIGQINALSVIEFSGHPGVFGIPVRISCAVHVGDGEFIDVERKVDLGGSIHSKGLMIMQSWLMSTLKLEQNIPFSASLVFEQSYSELDGDSASLAALCALISALALKPINQKIAVTGSIDQLGSVQSIGGINEKIEGFFQICNRRILDGCQGVIIPSSNIRHLALHQDVMQAIENGTFSLWTVSNVDEALLLLTGIPWENRSGPSLSCFIKERIAKINSHDIRRRTGPLRWFNWISSI</sequence>
<dbReference type="GO" id="GO:0005524">
    <property type="term" value="F:ATP binding"/>
    <property type="evidence" value="ECO:0007669"/>
    <property type="project" value="InterPro"/>
</dbReference>
<dbReference type="PROSITE" id="PS51786">
    <property type="entry name" value="LON_PROTEOLYTIC"/>
    <property type="match status" value="1"/>
</dbReference>
<dbReference type="Pfam" id="PF13654">
    <property type="entry name" value="AAA_32"/>
    <property type="match status" value="1"/>
</dbReference>
<evidence type="ECO:0000313" key="4">
    <source>
        <dbReference type="EMBL" id="VFP87893.1"/>
    </source>
</evidence>
<dbReference type="Pfam" id="PF05362">
    <property type="entry name" value="Lon_C"/>
    <property type="match status" value="1"/>
</dbReference>
<dbReference type="AlphaFoldDB" id="A0A451DMB2"/>
<dbReference type="InterPro" id="IPR027417">
    <property type="entry name" value="P-loop_NTPase"/>
</dbReference>
<comment type="catalytic activity">
    <reaction evidence="2">
        <text>Hydrolysis of proteins in presence of ATP.</text>
        <dbReference type="EC" id="3.4.21.53"/>
    </reaction>
</comment>
<dbReference type="GO" id="GO:0006508">
    <property type="term" value="P:proteolysis"/>
    <property type="evidence" value="ECO:0007669"/>
    <property type="project" value="UniProtKB-KW"/>
</dbReference>
<dbReference type="InterPro" id="IPR027065">
    <property type="entry name" value="Lon_Prtase"/>
</dbReference>
<gene>
    <name evidence="4" type="primary">ycbZ</name>
    <name evidence="4" type="ORF">ERCISPPA3004_355</name>
</gene>
<organism evidence="4 5">
    <name type="scientific">Candidatus Erwinia haradaeae</name>
    <dbReference type="NCBI Taxonomy" id="1922217"/>
    <lineage>
        <taxon>Bacteria</taxon>
        <taxon>Pseudomonadati</taxon>
        <taxon>Pseudomonadota</taxon>
        <taxon>Gammaproteobacteria</taxon>
        <taxon>Enterobacterales</taxon>
        <taxon>Erwiniaceae</taxon>
        <taxon>Erwinia</taxon>
    </lineage>
</organism>
<keyword evidence="2 4" id="KW-0378">Hydrolase</keyword>
<proteinExistence type="inferred from homology"/>
<dbReference type="InterPro" id="IPR008269">
    <property type="entry name" value="Lon_proteolytic"/>
</dbReference>
<feature type="active site" evidence="2">
    <location>
        <position position="443"/>
    </location>
</feature>
<reference evidence="4 5" key="1">
    <citation type="submission" date="2019-02" db="EMBL/GenBank/DDBJ databases">
        <authorList>
            <person name="Manzano-Marin A."/>
            <person name="Manzano-Marin A."/>
        </authorList>
    </citation>
    <scope>NUCLEOTIDE SEQUENCE [LARGE SCALE GENOMIC DNA]</scope>
    <source>
        <strain evidence="4 5">ErCisplendens</strain>
    </source>
</reference>
<evidence type="ECO:0000259" key="3">
    <source>
        <dbReference type="PROSITE" id="PS51786"/>
    </source>
</evidence>
<dbReference type="GO" id="GO:0004252">
    <property type="term" value="F:serine-type endopeptidase activity"/>
    <property type="evidence" value="ECO:0007669"/>
    <property type="project" value="UniProtKB-UniRule"/>
</dbReference>
<name>A0A451DMB2_9GAMM</name>
<dbReference type="InterPro" id="IPR020568">
    <property type="entry name" value="Ribosomal_Su5_D2-typ_SF"/>
</dbReference>
<accession>A0A451DMB2</accession>
<feature type="active site" evidence="2">
    <location>
        <position position="486"/>
    </location>
</feature>
<feature type="domain" description="Lon proteolytic" evidence="3">
    <location>
        <begin position="351"/>
        <end position="548"/>
    </location>
</feature>
<dbReference type="Gene3D" id="3.30.230.10">
    <property type="match status" value="1"/>
</dbReference>
<evidence type="ECO:0000313" key="5">
    <source>
        <dbReference type="Proteomes" id="UP000294392"/>
    </source>
</evidence>
<dbReference type="Gene3D" id="3.40.50.300">
    <property type="entry name" value="P-loop containing nucleotide triphosphate hydrolases"/>
    <property type="match status" value="1"/>
</dbReference>
<keyword evidence="1 2" id="KW-0645">Protease</keyword>
<protein>
    <recommendedName>
        <fullName evidence="2">endopeptidase La</fullName>
        <ecNumber evidence="2">3.4.21.53</ecNumber>
    </recommendedName>
</protein>
<dbReference type="InterPro" id="IPR041699">
    <property type="entry name" value="AAA_32"/>
</dbReference>
<dbReference type="SUPFAM" id="SSF54211">
    <property type="entry name" value="Ribosomal protein S5 domain 2-like"/>
    <property type="match status" value="1"/>
</dbReference>
<dbReference type="EC" id="3.4.21.53" evidence="2"/>